<gene>
    <name evidence="1" type="ORF">TPC1_13689</name>
</gene>
<proteinExistence type="predicted"/>
<dbReference type="Gene3D" id="1.25.40.20">
    <property type="entry name" value="Ankyrin repeat-containing domain"/>
    <property type="match status" value="1"/>
</dbReference>
<dbReference type="AlphaFoldDB" id="A0A146KBD7"/>
<dbReference type="PANTHER" id="PTHR24184">
    <property type="entry name" value="SI:CH211-189E2.2"/>
    <property type="match status" value="1"/>
</dbReference>
<dbReference type="InterPro" id="IPR036770">
    <property type="entry name" value="Ankyrin_rpt-contain_sf"/>
</dbReference>
<evidence type="ECO:0000313" key="1">
    <source>
        <dbReference type="EMBL" id="JAP93857.1"/>
    </source>
</evidence>
<organism evidence="1">
    <name type="scientific">Trepomonas sp. PC1</name>
    <dbReference type="NCBI Taxonomy" id="1076344"/>
    <lineage>
        <taxon>Eukaryota</taxon>
        <taxon>Metamonada</taxon>
        <taxon>Diplomonadida</taxon>
        <taxon>Hexamitidae</taxon>
        <taxon>Hexamitinae</taxon>
        <taxon>Trepomonas</taxon>
    </lineage>
</organism>
<dbReference type="InterPro" id="IPR002110">
    <property type="entry name" value="Ankyrin_rpt"/>
</dbReference>
<dbReference type="PANTHER" id="PTHR24184:SF11">
    <property type="entry name" value="ANKYRIN REPEAT AND SOCS BOX CONTAINING 3"/>
    <property type="match status" value="1"/>
</dbReference>
<sequence>MTFSSADYFQAIQLGDVQVIQQRFEKFLYQRDQSDRTGLMLAASLKSTDHLRIMSILAKEQKIQNNQGLSALMFAAMCDNADAARMLLEEKGLTDQNGFNAYFYAYQAKSLSVLKVLNKNCYKYENVYRKEELQQKLPKQIKTLINFVSSKSKVSAKTQVEQIKLKPRKLLINDFPDWDDQEFYLNDLEIAEELAVDQGVYAQFLRDDEQFRLGGQVENAKSKELLAAKYGWVE</sequence>
<accession>A0A146KBD7</accession>
<dbReference type="SUPFAM" id="SSF48403">
    <property type="entry name" value="Ankyrin repeat"/>
    <property type="match status" value="1"/>
</dbReference>
<dbReference type="EMBL" id="GDID01002749">
    <property type="protein sequence ID" value="JAP93857.1"/>
    <property type="molecule type" value="Transcribed_RNA"/>
</dbReference>
<dbReference type="Pfam" id="PF12796">
    <property type="entry name" value="Ank_2"/>
    <property type="match status" value="1"/>
</dbReference>
<name>A0A146KBD7_9EUKA</name>
<protein>
    <submittedName>
        <fullName evidence="1">Ankyrin repeat-containing protein</fullName>
    </submittedName>
</protein>
<reference evidence="1" key="1">
    <citation type="submission" date="2015-07" db="EMBL/GenBank/DDBJ databases">
        <title>Adaptation to a free-living lifestyle via gene acquisitions in the diplomonad Trepomonas sp. PC1.</title>
        <authorList>
            <person name="Xu F."/>
            <person name="Jerlstrom-Hultqvist J."/>
            <person name="Kolisko M."/>
            <person name="Simpson A.G.B."/>
            <person name="Roger A.J."/>
            <person name="Svard S.G."/>
            <person name="Andersson J.O."/>
        </authorList>
    </citation>
    <scope>NUCLEOTIDE SEQUENCE</scope>
    <source>
        <strain evidence="1">PC1</strain>
    </source>
</reference>